<keyword evidence="2" id="KW-1185">Reference proteome</keyword>
<evidence type="ECO:0000256" key="1">
    <source>
        <dbReference type="SAM" id="MobiDB-lite"/>
    </source>
</evidence>
<evidence type="ECO:0000313" key="2">
    <source>
        <dbReference type="Proteomes" id="UP000887574"/>
    </source>
</evidence>
<sequence>MAYSDTQIVNRLRELEAEISMQVGQAGSASLPQDPQLSELMARILTSRFPGADLQIVVSSSRKTTTTKQYYETETPGMVGLETDQLRELQSKLMEKISTSPSFDARASGKAASRSETAGNGHTNGHASTQPEGSAANGASVQHKESSEEAFANGDGSQVVSKKMTRVVTTSQSSVSGADESFDRSIGQGHEIYGQNGSSATAGGSKWSVPVQQNQDPRGAVLSDHMAQQQKQQPGQGKITDFPFQLCTSIVADITQEETESISSTTSLGSVRDRIAIFESLKDTTQHQPPPSNSTRTSKSSSPKSVQEHVLGGSHAQPQEPQPQEYDQEGGQPSPVLDDEKKKIN</sequence>
<feature type="region of interest" description="Disordered" evidence="1">
    <location>
        <begin position="281"/>
        <end position="345"/>
    </location>
</feature>
<protein>
    <submittedName>
        <fullName evidence="3">Uncharacterized protein</fullName>
    </submittedName>
</protein>
<dbReference type="Proteomes" id="UP000887574">
    <property type="component" value="Unplaced"/>
</dbReference>
<reference evidence="3" key="1">
    <citation type="submission" date="2022-11" db="UniProtKB">
        <authorList>
            <consortium name="WormBaseParasite"/>
        </authorList>
    </citation>
    <scope>IDENTIFICATION</scope>
</reference>
<feature type="compositionally biased region" description="Polar residues" evidence="1">
    <location>
        <begin position="114"/>
        <end position="140"/>
    </location>
</feature>
<evidence type="ECO:0000313" key="3">
    <source>
        <dbReference type="WBParaSite" id="jg9111.1"/>
    </source>
</evidence>
<accession>A0A915ERT7</accession>
<feature type="compositionally biased region" description="Low complexity" evidence="1">
    <location>
        <begin position="228"/>
        <end position="238"/>
    </location>
</feature>
<feature type="region of interest" description="Disordered" evidence="1">
    <location>
        <begin position="97"/>
        <end position="240"/>
    </location>
</feature>
<organism evidence="2 3">
    <name type="scientific">Ditylenchus dipsaci</name>
    <dbReference type="NCBI Taxonomy" id="166011"/>
    <lineage>
        <taxon>Eukaryota</taxon>
        <taxon>Metazoa</taxon>
        <taxon>Ecdysozoa</taxon>
        <taxon>Nematoda</taxon>
        <taxon>Chromadorea</taxon>
        <taxon>Rhabditida</taxon>
        <taxon>Tylenchina</taxon>
        <taxon>Tylenchomorpha</taxon>
        <taxon>Sphaerularioidea</taxon>
        <taxon>Anguinidae</taxon>
        <taxon>Anguininae</taxon>
        <taxon>Ditylenchus</taxon>
    </lineage>
</organism>
<feature type="compositionally biased region" description="Low complexity" evidence="1">
    <location>
        <begin position="293"/>
        <end position="305"/>
    </location>
</feature>
<dbReference type="AlphaFoldDB" id="A0A915ERT7"/>
<dbReference type="WBParaSite" id="jg9111.1">
    <property type="protein sequence ID" value="jg9111.1"/>
    <property type="gene ID" value="jg9111"/>
</dbReference>
<feature type="compositionally biased region" description="Low complexity" evidence="1">
    <location>
        <begin position="317"/>
        <end position="333"/>
    </location>
</feature>
<name>A0A915ERT7_9BILA</name>
<proteinExistence type="predicted"/>
<feature type="compositionally biased region" description="Low complexity" evidence="1">
    <location>
        <begin position="166"/>
        <end position="176"/>
    </location>
</feature>